<sequence>MKPITECELVNHGIEHSQYFQGCGVAFTRFTHIVTGIGDTPAEAIDDCLEQIAQAGFDTEGMEKRILEQEGWEVLPTTPDRQALYGSIDEIYYHVSIRWN</sequence>
<gene>
    <name evidence="1" type="ORF">MM415A04675_0011</name>
</gene>
<dbReference type="AlphaFoldDB" id="A0A6M3JKK6"/>
<organism evidence="1">
    <name type="scientific">viral metagenome</name>
    <dbReference type="NCBI Taxonomy" id="1070528"/>
    <lineage>
        <taxon>unclassified sequences</taxon>
        <taxon>metagenomes</taxon>
        <taxon>organismal metagenomes</taxon>
    </lineage>
</organism>
<reference evidence="1" key="1">
    <citation type="submission" date="2020-03" db="EMBL/GenBank/DDBJ databases">
        <title>The deep terrestrial virosphere.</title>
        <authorList>
            <person name="Holmfeldt K."/>
            <person name="Nilsson E."/>
            <person name="Simone D."/>
            <person name="Lopez-Fernandez M."/>
            <person name="Wu X."/>
            <person name="de Brujin I."/>
            <person name="Lundin D."/>
            <person name="Andersson A."/>
            <person name="Bertilsson S."/>
            <person name="Dopson M."/>
        </authorList>
    </citation>
    <scope>NUCLEOTIDE SEQUENCE</scope>
    <source>
        <strain evidence="1">MM415A04675</strain>
    </source>
</reference>
<evidence type="ECO:0000313" key="1">
    <source>
        <dbReference type="EMBL" id="QJA69377.1"/>
    </source>
</evidence>
<protein>
    <submittedName>
        <fullName evidence="1">Uncharacterized protein</fullName>
    </submittedName>
</protein>
<accession>A0A6M3JKK6</accession>
<name>A0A6M3JKK6_9ZZZZ</name>
<dbReference type="EMBL" id="MT141700">
    <property type="protein sequence ID" value="QJA69377.1"/>
    <property type="molecule type" value="Genomic_DNA"/>
</dbReference>
<proteinExistence type="predicted"/>